<dbReference type="InterPro" id="IPR011043">
    <property type="entry name" value="Gal_Oxase/kelch_b-propeller"/>
</dbReference>
<evidence type="ECO:0000313" key="2">
    <source>
        <dbReference type="EMBL" id="KGN93277.1"/>
    </source>
</evidence>
<evidence type="ECO:0000256" key="1">
    <source>
        <dbReference type="SAM" id="SignalP"/>
    </source>
</evidence>
<dbReference type="RefSeq" id="WP_036788586.1">
    <property type="nucleotide sequence ID" value="NZ_JQZV01000003.1"/>
</dbReference>
<dbReference type="EMBL" id="JQZV01000003">
    <property type="protein sequence ID" value="KGN93277.1"/>
    <property type="molecule type" value="Genomic_DNA"/>
</dbReference>
<organism evidence="2 3">
    <name type="scientific">Porphyromonas canoris</name>
    <dbReference type="NCBI Taxonomy" id="36875"/>
    <lineage>
        <taxon>Bacteria</taxon>
        <taxon>Pseudomonadati</taxon>
        <taxon>Bacteroidota</taxon>
        <taxon>Bacteroidia</taxon>
        <taxon>Bacteroidales</taxon>
        <taxon>Porphyromonadaceae</taxon>
        <taxon>Porphyromonas</taxon>
    </lineage>
</organism>
<evidence type="ECO:0008006" key="4">
    <source>
        <dbReference type="Google" id="ProtNLM"/>
    </source>
</evidence>
<dbReference type="Proteomes" id="UP000030101">
    <property type="component" value="Unassembled WGS sequence"/>
</dbReference>
<sequence>MKYLHSKATLLPLLVSFALALFSCGEGGSASSYSDVVNISSVEISRDSVLYAEPGFLQGVSGAFGGAVGDTYIYGGGCNFPDIPVADGGQKVFYKSLYALSGKGESWETTFISFLPKSLAYGASVSLGGGDMLLLVGGVGERGASGEIMMLSKMTDTGEIRLSKYPFALPFGWYEGAAAEHGKSLYFTGGWKDGELVTDLYAFSLRSGETTKVISLPDGARLQPNLFVIDGYLFLFGGFFPGGDVRIPGQEPYVHRTAWKLNLSAPKSWEKLNTPEAMPGSPLSFIGVAVAQDQVSGAVYAVGGVDPVLFQDAISRGYLLKKAVFRRDAEAEARLKEEHRSYLLQPESRYRFSPRLLRYDHRQDHWNILKDSAIFSTAGAVLAAKGDELLMIGGERKPGVRTFDAYLCNMK</sequence>
<dbReference type="PROSITE" id="PS51257">
    <property type="entry name" value="PROKAR_LIPOPROTEIN"/>
    <property type="match status" value="1"/>
</dbReference>
<reference evidence="2 3" key="1">
    <citation type="submission" date="2014-08" db="EMBL/GenBank/DDBJ databases">
        <title>Porphyromonas canoris strain:OH2762 Genome sequencing.</title>
        <authorList>
            <person name="Wallis C."/>
            <person name="Deusch O."/>
            <person name="O'Flynn C."/>
            <person name="Davis I."/>
            <person name="Jospin G."/>
            <person name="Darling A.E."/>
            <person name="Coil D.A."/>
            <person name="Alexiev A."/>
            <person name="Horsfall A."/>
            <person name="Kirkwood N."/>
            <person name="Harris S."/>
            <person name="Eisen J.A."/>
        </authorList>
    </citation>
    <scope>NUCLEOTIDE SEQUENCE [LARGE SCALE GENOMIC DNA]</scope>
    <source>
        <strain evidence="3">COT-108 OH2762</strain>
    </source>
</reference>
<proteinExistence type="predicted"/>
<keyword evidence="1" id="KW-0732">Signal</keyword>
<dbReference type="InterPro" id="IPR056734">
    <property type="entry name" value="NANM"/>
</dbReference>
<feature type="chain" id="PRO_5046974439" description="Cyclically-permuted mutarotase family protein" evidence="1">
    <location>
        <begin position="21"/>
        <end position="411"/>
    </location>
</feature>
<protein>
    <recommendedName>
        <fullName evidence="4">Cyclically-permuted mutarotase family protein</fullName>
    </recommendedName>
</protein>
<name>A0ABR4XMF4_9PORP</name>
<dbReference type="InterPro" id="IPR015915">
    <property type="entry name" value="Kelch-typ_b-propeller"/>
</dbReference>
<feature type="signal peptide" evidence="1">
    <location>
        <begin position="1"/>
        <end position="20"/>
    </location>
</feature>
<keyword evidence="3" id="KW-1185">Reference proteome</keyword>
<dbReference type="Pfam" id="PF24996">
    <property type="entry name" value="NANM"/>
    <property type="match status" value="1"/>
</dbReference>
<dbReference type="Gene3D" id="2.120.10.80">
    <property type="entry name" value="Kelch-type beta propeller"/>
    <property type="match status" value="1"/>
</dbReference>
<gene>
    <name evidence="2" type="ORF">HQ43_01080</name>
</gene>
<accession>A0ABR4XMF4</accession>
<evidence type="ECO:0000313" key="3">
    <source>
        <dbReference type="Proteomes" id="UP000030101"/>
    </source>
</evidence>
<comment type="caution">
    <text evidence="2">The sequence shown here is derived from an EMBL/GenBank/DDBJ whole genome shotgun (WGS) entry which is preliminary data.</text>
</comment>
<dbReference type="SUPFAM" id="SSF50965">
    <property type="entry name" value="Galactose oxidase, central domain"/>
    <property type="match status" value="1"/>
</dbReference>